<accession>A0A7C8R4B3</accession>
<feature type="compositionally biased region" description="Acidic residues" evidence="1">
    <location>
        <begin position="135"/>
        <end position="173"/>
    </location>
</feature>
<comment type="caution">
    <text evidence="3">The sequence shown here is derived from an EMBL/GenBank/DDBJ whole genome shotgun (WGS) entry which is preliminary data.</text>
</comment>
<feature type="region of interest" description="Disordered" evidence="1">
    <location>
        <begin position="1"/>
        <end position="55"/>
    </location>
</feature>
<dbReference type="PANTHER" id="PTHR22734:SF3">
    <property type="entry name" value="RIBOSOME PRODUCTION FACTOR 1"/>
    <property type="match status" value="1"/>
</dbReference>
<feature type="domain" description="Brix" evidence="2">
    <location>
        <begin position="214"/>
        <end position="426"/>
    </location>
</feature>
<dbReference type="GO" id="GO:0030687">
    <property type="term" value="C:preribosome, large subunit precursor"/>
    <property type="evidence" value="ECO:0007669"/>
    <property type="project" value="TreeGrafter"/>
</dbReference>
<evidence type="ECO:0000313" key="3">
    <source>
        <dbReference type="EMBL" id="KAF3232334.1"/>
    </source>
</evidence>
<proteinExistence type="predicted"/>
<dbReference type="InterPro" id="IPR044281">
    <property type="entry name" value="IMP4/RPF1"/>
</dbReference>
<dbReference type="SUPFAM" id="SSF52954">
    <property type="entry name" value="Class II aaRS ABD-related"/>
    <property type="match status" value="1"/>
</dbReference>
<evidence type="ECO:0000259" key="2">
    <source>
        <dbReference type="PROSITE" id="PS50833"/>
    </source>
</evidence>
<name>A0A7C8R4B3_ORBOL</name>
<feature type="compositionally biased region" description="Basic and acidic residues" evidence="1">
    <location>
        <begin position="86"/>
        <end position="103"/>
    </location>
</feature>
<dbReference type="GO" id="GO:0000460">
    <property type="term" value="P:maturation of 5.8S rRNA"/>
    <property type="evidence" value="ECO:0007669"/>
    <property type="project" value="TreeGrafter"/>
</dbReference>
<evidence type="ECO:0000256" key="1">
    <source>
        <dbReference type="SAM" id="MobiDB-lite"/>
    </source>
</evidence>
<dbReference type="PROSITE" id="PS50833">
    <property type="entry name" value="BRIX"/>
    <property type="match status" value="1"/>
</dbReference>
<feature type="compositionally biased region" description="Acidic residues" evidence="1">
    <location>
        <begin position="104"/>
        <end position="119"/>
    </location>
</feature>
<feature type="compositionally biased region" description="Basic and acidic residues" evidence="1">
    <location>
        <begin position="120"/>
        <end position="129"/>
    </location>
</feature>
<gene>
    <name evidence="3" type="ORF">TWF191_000105</name>
</gene>
<dbReference type="GO" id="GO:0005730">
    <property type="term" value="C:nucleolus"/>
    <property type="evidence" value="ECO:0007669"/>
    <property type="project" value="TreeGrafter"/>
</dbReference>
<feature type="compositionally biased region" description="Basic and acidic residues" evidence="1">
    <location>
        <begin position="38"/>
        <end position="55"/>
    </location>
</feature>
<evidence type="ECO:0000313" key="4">
    <source>
        <dbReference type="Proteomes" id="UP000483672"/>
    </source>
</evidence>
<feature type="region of interest" description="Disordered" evidence="1">
    <location>
        <begin position="86"/>
        <end position="196"/>
    </location>
</feature>
<protein>
    <recommendedName>
        <fullName evidence="2">Brix domain-containing protein</fullName>
    </recommendedName>
</protein>
<dbReference type="InterPro" id="IPR007109">
    <property type="entry name" value="Brix"/>
</dbReference>
<dbReference type="Pfam" id="PF04427">
    <property type="entry name" value="Brix"/>
    <property type="match status" value="1"/>
</dbReference>
<dbReference type="GO" id="GO:0000470">
    <property type="term" value="P:maturation of LSU-rRNA"/>
    <property type="evidence" value="ECO:0007669"/>
    <property type="project" value="TreeGrafter"/>
</dbReference>
<dbReference type="Proteomes" id="UP000483672">
    <property type="component" value="Unassembled WGS sequence"/>
</dbReference>
<reference evidence="3 4" key="1">
    <citation type="submission" date="2019-06" db="EMBL/GenBank/DDBJ databases">
        <authorList>
            <person name="Palmer J.M."/>
        </authorList>
    </citation>
    <scope>NUCLEOTIDE SEQUENCE [LARGE SCALE GENOMIC DNA]</scope>
    <source>
        <strain evidence="3 4">TWF191</strain>
    </source>
</reference>
<dbReference type="GO" id="GO:0042134">
    <property type="term" value="F:rRNA primary transcript binding"/>
    <property type="evidence" value="ECO:0007669"/>
    <property type="project" value="InterPro"/>
</dbReference>
<dbReference type="PANTHER" id="PTHR22734">
    <property type="entry name" value="U3 SMALL NUCLEOLAR RIBONUCLEOPROTEIN PROTEIN IMP4"/>
    <property type="match status" value="1"/>
</dbReference>
<dbReference type="AlphaFoldDB" id="A0A7C8R4B3"/>
<dbReference type="EMBL" id="WIPF01000001">
    <property type="protein sequence ID" value="KAF3232334.1"/>
    <property type="molecule type" value="Genomic_DNA"/>
</dbReference>
<organism evidence="3 4">
    <name type="scientific">Orbilia oligospora</name>
    <name type="common">Nematode-trapping fungus</name>
    <name type="synonym">Arthrobotrys oligospora</name>
    <dbReference type="NCBI Taxonomy" id="2813651"/>
    <lineage>
        <taxon>Eukaryota</taxon>
        <taxon>Fungi</taxon>
        <taxon>Dikarya</taxon>
        <taxon>Ascomycota</taxon>
        <taxon>Pezizomycotina</taxon>
        <taxon>Orbiliomycetes</taxon>
        <taxon>Orbiliales</taxon>
        <taxon>Orbiliaceae</taxon>
        <taxon>Orbilia</taxon>
    </lineage>
</organism>
<dbReference type="Gene3D" id="3.40.50.10480">
    <property type="entry name" value="Probable brix-domain ribosomal biogenesis protein"/>
    <property type="match status" value="1"/>
</dbReference>
<dbReference type="SMART" id="SM00879">
    <property type="entry name" value="Brix"/>
    <property type="match status" value="1"/>
</dbReference>
<sequence>MPSRRPHLSSSASSSFKIANKHKRTSHNISLRRTISKAKLEARHDRKRTELKNPALKRERLLANIPQTLDSKRVAVDVPYVPSEEMMERARRRMEDALNKDSEGKDEDEEDDSDEEMEDQNLKGKKDDVSINIEGGEDSSESASEDQNDKDEEDEDGDEEDDLGSLYDSDSDSETAAAKNSKKPAPSKPLQSSTLPEETLTTLLSLIPHPTTPPKLLLTSTRRARQHQLYQTLSLIFPNTTYVPRGNKFTIPQIASFATNRQYTHLLVALEDSKTLHGLIIILLPAGPTFHFSLTNFADGKAIQGRGVNTNHVPELILNNFTTTIGRLTASLFQSLYPPQPQFMGRQVVTLHNQRDYIFFRFHRYIFREIAEKNKGISRGDRTTGAAAVGVGGQRAGEDLGIKVGLQELGPQFTLKLRRVERGICEGIEWEWKGKMEKDRKMFHLQVKFGKERRMATIIIL</sequence>